<sequence>MNVIGGGHASRDVTNAVGYRTTVKALASAQKVAAPGAPPYSIYINRRAGRYLAAVCHSAGLNPNIVSVISAAFTFTGIGFLAFGDLSWSLGVAVWLCLAVGYAFDSADGQVARLRGGGSLAGEWLDHVVDSAKVSSLHLAVLVAAYRGFDLPHPGWMLVPLAFCIVAAVSFFSMILNDHLKEIHSLKTGTVLLSGSGSKLKSFLLLPTDYGFLCLLFLLLGAPDFFFILYTLVFVANLGHLLLASAKWFRDMGRLDTNSTTRGGTDDRSDQVPVTGGQHS</sequence>
<feature type="transmembrane region" description="Helical" evidence="4">
    <location>
        <begin position="227"/>
        <end position="246"/>
    </location>
</feature>
<protein>
    <submittedName>
        <fullName evidence="5">CDP-alcohol phosphatidyltransferase family protein</fullName>
    </submittedName>
</protein>
<keyword evidence="1 2" id="KW-0808">Transferase</keyword>
<dbReference type="InterPro" id="IPR043130">
    <property type="entry name" value="CDP-OH_PTrfase_TM_dom"/>
</dbReference>
<gene>
    <name evidence="5" type="ORF">E8P82_03150</name>
</gene>
<dbReference type="PROSITE" id="PS00379">
    <property type="entry name" value="CDP_ALCOHOL_P_TRANSF"/>
    <property type="match status" value="1"/>
</dbReference>
<keyword evidence="4" id="KW-0812">Transmembrane</keyword>
<reference evidence="5 6" key="1">
    <citation type="submission" date="2019-04" db="EMBL/GenBank/DDBJ databases">
        <authorList>
            <person name="Liu Q."/>
            <person name="Xin Y.-H."/>
        </authorList>
    </citation>
    <scope>NUCLEOTIDE SEQUENCE [LARGE SCALE GENOMIC DNA]</scope>
    <source>
        <strain evidence="5 6">AM23</strain>
    </source>
</reference>
<dbReference type="GO" id="GO:0016020">
    <property type="term" value="C:membrane"/>
    <property type="evidence" value="ECO:0007669"/>
    <property type="project" value="InterPro"/>
</dbReference>
<name>A0A4S5E860_9MICC</name>
<evidence type="ECO:0000256" key="4">
    <source>
        <dbReference type="SAM" id="Phobius"/>
    </source>
</evidence>
<organism evidence="5 6">
    <name type="scientific">Arthrobacter echini</name>
    <dbReference type="NCBI Taxonomy" id="1529066"/>
    <lineage>
        <taxon>Bacteria</taxon>
        <taxon>Bacillati</taxon>
        <taxon>Actinomycetota</taxon>
        <taxon>Actinomycetes</taxon>
        <taxon>Micrococcales</taxon>
        <taxon>Micrococcaceae</taxon>
        <taxon>Arthrobacter</taxon>
    </lineage>
</organism>
<proteinExistence type="inferred from homology"/>
<dbReference type="Gene3D" id="1.20.120.1760">
    <property type="match status" value="1"/>
</dbReference>
<dbReference type="InterPro" id="IPR048254">
    <property type="entry name" value="CDP_ALCOHOL_P_TRANSF_CS"/>
</dbReference>
<evidence type="ECO:0000313" key="5">
    <source>
        <dbReference type="EMBL" id="THJ67845.1"/>
    </source>
</evidence>
<dbReference type="GO" id="GO:0008654">
    <property type="term" value="P:phospholipid biosynthetic process"/>
    <property type="evidence" value="ECO:0007669"/>
    <property type="project" value="InterPro"/>
</dbReference>
<evidence type="ECO:0000256" key="3">
    <source>
        <dbReference type="SAM" id="MobiDB-lite"/>
    </source>
</evidence>
<feature type="transmembrane region" description="Helical" evidence="4">
    <location>
        <begin position="88"/>
        <end position="104"/>
    </location>
</feature>
<feature type="transmembrane region" description="Helical" evidence="4">
    <location>
        <begin position="156"/>
        <end position="176"/>
    </location>
</feature>
<comment type="caution">
    <text evidence="5">The sequence shown here is derived from an EMBL/GenBank/DDBJ whole genome shotgun (WGS) entry which is preliminary data.</text>
</comment>
<comment type="similarity">
    <text evidence="2">Belongs to the CDP-alcohol phosphatidyltransferase class-I family.</text>
</comment>
<dbReference type="OrthoDB" id="7390033at2"/>
<feature type="transmembrane region" description="Helical" evidence="4">
    <location>
        <begin position="65"/>
        <end position="83"/>
    </location>
</feature>
<evidence type="ECO:0000313" key="6">
    <source>
        <dbReference type="Proteomes" id="UP000305233"/>
    </source>
</evidence>
<keyword evidence="4" id="KW-0472">Membrane</keyword>
<keyword evidence="4" id="KW-1133">Transmembrane helix</keyword>
<dbReference type="Pfam" id="PF01066">
    <property type="entry name" value="CDP-OH_P_transf"/>
    <property type="match status" value="1"/>
</dbReference>
<evidence type="ECO:0000256" key="1">
    <source>
        <dbReference type="ARBA" id="ARBA00022679"/>
    </source>
</evidence>
<keyword evidence="6" id="KW-1185">Reference proteome</keyword>
<dbReference type="Proteomes" id="UP000305233">
    <property type="component" value="Unassembled WGS sequence"/>
</dbReference>
<dbReference type="EMBL" id="SSWH01000002">
    <property type="protein sequence ID" value="THJ67845.1"/>
    <property type="molecule type" value="Genomic_DNA"/>
</dbReference>
<dbReference type="GO" id="GO:0016780">
    <property type="term" value="F:phosphotransferase activity, for other substituted phosphate groups"/>
    <property type="evidence" value="ECO:0007669"/>
    <property type="project" value="InterPro"/>
</dbReference>
<dbReference type="InterPro" id="IPR000462">
    <property type="entry name" value="CDP-OH_P_trans"/>
</dbReference>
<feature type="region of interest" description="Disordered" evidence="3">
    <location>
        <begin position="259"/>
        <end position="280"/>
    </location>
</feature>
<evidence type="ECO:0000256" key="2">
    <source>
        <dbReference type="RuleBase" id="RU003750"/>
    </source>
</evidence>
<dbReference type="AlphaFoldDB" id="A0A4S5E860"/>
<accession>A0A4S5E860</accession>